<dbReference type="HOGENOM" id="CLU_017633_7_0_1"/>
<dbReference type="Gene3D" id="3.10.660.10">
    <property type="entry name" value="DPH Zinc finger"/>
    <property type="match status" value="1"/>
</dbReference>
<dbReference type="Proteomes" id="UP000007796">
    <property type="component" value="Unassembled WGS sequence"/>
</dbReference>
<feature type="domain" description="DPH-type MB" evidence="13">
    <location>
        <begin position="123"/>
        <end position="205"/>
    </location>
</feature>
<dbReference type="Pfam" id="PF00226">
    <property type="entry name" value="DnaJ"/>
    <property type="match status" value="1"/>
</dbReference>
<comment type="pathway">
    <text evidence="4">Protein modification; peptidyl-diphthamide biosynthesis.</text>
</comment>
<dbReference type="InterPro" id="IPR007872">
    <property type="entry name" value="DPH_MB_dom"/>
</dbReference>
<protein>
    <recommendedName>
        <fullName evidence="6">Diphthamide biosynthesis protein 4</fullName>
    </recommendedName>
</protein>
<keyword evidence="8" id="KW-0479">Metal-binding</keyword>
<dbReference type="PANTHER" id="PTHR21454:SF46">
    <property type="entry name" value="DIPHTHAMIDE BIOSYNTHESIS PROTEIN 4"/>
    <property type="match status" value="1"/>
</dbReference>
<dbReference type="GO" id="GO:0017183">
    <property type="term" value="P:protein histidyl modification to diphthamide"/>
    <property type="evidence" value="ECO:0007669"/>
    <property type="project" value="UniProtKB-UniPathway"/>
</dbReference>
<dbReference type="PROSITE" id="PS51074">
    <property type="entry name" value="DPH_MB"/>
    <property type="match status" value="1"/>
</dbReference>
<accession>F0XKK7</accession>
<keyword evidence="10" id="KW-0408">Iron</keyword>
<evidence type="ECO:0000256" key="9">
    <source>
        <dbReference type="ARBA" id="ARBA00022833"/>
    </source>
</evidence>
<evidence type="ECO:0000256" key="8">
    <source>
        <dbReference type="ARBA" id="ARBA00022723"/>
    </source>
</evidence>
<evidence type="ECO:0000259" key="13">
    <source>
        <dbReference type="PROSITE" id="PS51074"/>
    </source>
</evidence>
<dbReference type="eggNOG" id="KOG0714">
    <property type="taxonomic scope" value="Eukaryota"/>
</dbReference>
<dbReference type="GO" id="GO:0046872">
    <property type="term" value="F:metal ion binding"/>
    <property type="evidence" value="ECO:0007669"/>
    <property type="project" value="UniProtKB-KW"/>
</dbReference>
<evidence type="ECO:0000256" key="5">
    <source>
        <dbReference type="ARBA" id="ARBA00006169"/>
    </source>
</evidence>
<dbReference type="GO" id="GO:0005634">
    <property type="term" value="C:nucleus"/>
    <property type="evidence" value="ECO:0007669"/>
    <property type="project" value="UniProtKB-SubCell"/>
</dbReference>
<dbReference type="FunCoup" id="F0XKK7">
    <property type="interactions" value="314"/>
</dbReference>
<dbReference type="RefSeq" id="XP_014171162.1">
    <property type="nucleotide sequence ID" value="XM_014315687.1"/>
</dbReference>
<evidence type="ECO:0000256" key="6">
    <source>
        <dbReference type="ARBA" id="ARBA00021797"/>
    </source>
</evidence>
<dbReference type="Gene3D" id="1.10.287.110">
    <property type="entry name" value="DnaJ domain"/>
    <property type="match status" value="1"/>
</dbReference>
<dbReference type="InParanoid" id="F0XKK7"/>
<dbReference type="CDD" id="cd06257">
    <property type="entry name" value="DnaJ"/>
    <property type="match status" value="1"/>
</dbReference>
<keyword evidence="9" id="KW-0862">Zinc</keyword>
<dbReference type="PROSITE" id="PS50076">
    <property type="entry name" value="DNAJ_2"/>
    <property type="match status" value="1"/>
</dbReference>
<comment type="function">
    <text evidence="1">Required for the first step of diphthamide biosynthesis, the transfer of 3-amino-3-carboxypropyl from S-adenosyl-L-methionine to a histidine residue. Diphthamide is a post-translational modification of histidine which occurs in elongation factor 2.</text>
</comment>
<evidence type="ECO:0000256" key="2">
    <source>
        <dbReference type="ARBA" id="ARBA00004123"/>
    </source>
</evidence>
<comment type="similarity">
    <text evidence="5">Belongs to the DPH4 family.</text>
</comment>
<dbReference type="InterPro" id="IPR036671">
    <property type="entry name" value="DPH_MB_sf"/>
</dbReference>
<dbReference type="SMART" id="SM00271">
    <property type="entry name" value="DnaJ"/>
    <property type="match status" value="1"/>
</dbReference>
<comment type="subcellular location">
    <subcellularLocation>
        <location evidence="3">Cytoplasm</location>
    </subcellularLocation>
    <subcellularLocation>
        <location evidence="2">Nucleus</location>
    </subcellularLocation>
</comment>
<dbReference type="GeneID" id="25981769"/>
<dbReference type="STRING" id="655863.F0XKK7"/>
<evidence type="ECO:0000259" key="12">
    <source>
        <dbReference type="PROSITE" id="PS50076"/>
    </source>
</evidence>
<evidence type="ECO:0000256" key="1">
    <source>
        <dbReference type="ARBA" id="ARBA00003474"/>
    </source>
</evidence>
<name>F0XKK7_GROCL</name>
<dbReference type="SUPFAM" id="SSF46565">
    <property type="entry name" value="Chaperone J-domain"/>
    <property type="match status" value="1"/>
</dbReference>
<keyword evidence="14" id="KW-0346">Stress response</keyword>
<dbReference type="AlphaFoldDB" id="F0XKK7"/>
<dbReference type="OrthoDB" id="18529at2759"/>
<proteinExistence type="inferred from homology"/>
<keyword evidence="11" id="KW-0539">Nucleus</keyword>
<keyword evidence="7" id="KW-0963">Cytoplasm</keyword>
<dbReference type="SUPFAM" id="SSF144217">
    <property type="entry name" value="CSL zinc finger"/>
    <property type="match status" value="1"/>
</dbReference>
<gene>
    <name evidence="14" type="ORF">CMQ_8146</name>
</gene>
<dbReference type="GO" id="GO:0005737">
    <property type="term" value="C:cytoplasm"/>
    <property type="evidence" value="ECO:0007669"/>
    <property type="project" value="UniProtKB-SubCell"/>
</dbReference>
<evidence type="ECO:0000256" key="10">
    <source>
        <dbReference type="ARBA" id="ARBA00023004"/>
    </source>
</evidence>
<reference evidence="14 15" key="1">
    <citation type="journal article" date="2011" name="Proc. Natl. Acad. Sci. U.S.A.">
        <title>Genome and transcriptome analyses of the mountain pine beetle-fungal symbiont Grosmannia clavigera, a lodgepole pine pathogen.</title>
        <authorList>
            <person name="DiGuistini S."/>
            <person name="Wang Y."/>
            <person name="Liao N.Y."/>
            <person name="Taylor G."/>
            <person name="Tanguay P."/>
            <person name="Feau N."/>
            <person name="Henrissat B."/>
            <person name="Chan S.K."/>
            <person name="Hesse-Orce U."/>
            <person name="Alamouti S.M."/>
            <person name="Tsui C.K.M."/>
            <person name="Docking R.T."/>
            <person name="Levasseur A."/>
            <person name="Haridas S."/>
            <person name="Robertson G."/>
            <person name="Birol I."/>
            <person name="Holt R.A."/>
            <person name="Marra M.A."/>
            <person name="Hamelin R.C."/>
            <person name="Hirst M."/>
            <person name="Jones S.J.M."/>
            <person name="Bohlmann J."/>
            <person name="Breuil C."/>
        </authorList>
    </citation>
    <scope>NUCLEOTIDE SEQUENCE [LARGE SCALE GENOMIC DNA]</scope>
    <source>
        <strain evidence="15">kw1407 / UAMH 11150</strain>
    </source>
</reference>
<dbReference type="PANTHER" id="PTHR21454">
    <property type="entry name" value="DPH3 HOMOLOG-RELATED"/>
    <property type="match status" value="1"/>
</dbReference>
<dbReference type="InterPro" id="IPR044248">
    <property type="entry name" value="DPH3/4-like"/>
</dbReference>
<keyword evidence="15" id="KW-1185">Reference proteome</keyword>
<dbReference type="UniPathway" id="UPA00559"/>
<feature type="domain" description="J" evidence="12">
    <location>
        <begin position="11"/>
        <end position="96"/>
    </location>
</feature>
<dbReference type="InterPro" id="IPR001623">
    <property type="entry name" value="DnaJ_domain"/>
</dbReference>
<sequence>MAAGTAVGCPSHYVVLGLQPHMLNDRGSTSAQTKAAGASVAIVRQAYRRSLLRHHPDRRSAARPTQGSSAFTVDQITEAWAVLSDPARRWAYDRELEAARHGIAIAIGGAGKKNDGGTGTMTGMEAVDLDDLAFDDAAGQWFRGCRCGNERGFVFGEADLEEEAAAAEAESAAGGLGLSASTQTTAAELLVGCQDCSLWLWVHFAVVTDDDTEG</sequence>
<evidence type="ECO:0000313" key="14">
    <source>
        <dbReference type="EMBL" id="EFX01680.1"/>
    </source>
</evidence>
<dbReference type="InterPro" id="IPR036869">
    <property type="entry name" value="J_dom_sf"/>
</dbReference>
<evidence type="ECO:0000256" key="3">
    <source>
        <dbReference type="ARBA" id="ARBA00004496"/>
    </source>
</evidence>
<organism evidence="15">
    <name type="scientific">Grosmannia clavigera (strain kw1407 / UAMH 11150)</name>
    <name type="common">Blue stain fungus</name>
    <name type="synonym">Graphiocladiella clavigera</name>
    <dbReference type="NCBI Taxonomy" id="655863"/>
    <lineage>
        <taxon>Eukaryota</taxon>
        <taxon>Fungi</taxon>
        <taxon>Dikarya</taxon>
        <taxon>Ascomycota</taxon>
        <taxon>Pezizomycotina</taxon>
        <taxon>Sordariomycetes</taxon>
        <taxon>Sordariomycetidae</taxon>
        <taxon>Ophiostomatales</taxon>
        <taxon>Ophiostomataceae</taxon>
        <taxon>Leptographium</taxon>
    </lineage>
</organism>
<evidence type="ECO:0000256" key="4">
    <source>
        <dbReference type="ARBA" id="ARBA00005156"/>
    </source>
</evidence>
<evidence type="ECO:0000256" key="11">
    <source>
        <dbReference type="ARBA" id="ARBA00023242"/>
    </source>
</evidence>
<evidence type="ECO:0000256" key="7">
    <source>
        <dbReference type="ARBA" id="ARBA00022490"/>
    </source>
</evidence>
<dbReference type="EMBL" id="GL629788">
    <property type="protein sequence ID" value="EFX01680.1"/>
    <property type="molecule type" value="Genomic_DNA"/>
</dbReference>
<dbReference type="Pfam" id="PF05207">
    <property type="entry name" value="Zn_ribbon_CSL"/>
    <property type="match status" value="1"/>
</dbReference>
<evidence type="ECO:0000313" key="15">
    <source>
        <dbReference type="Proteomes" id="UP000007796"/>
    </source>
</evidence>